<dbReference type="EMBL" id="OW240912">
    <property type="protein sequence ID" value="CAH2221995.1"/>
    <property type="molecule type" value="Genomic_DNA"/>
</dbReference>
<evidence type="ECO:0000313" key="3">
    <source>
        <dbReference type="Proteomes" id="UP001295444"/>
    </source>
</evidence>
<proteinExistence type="predicted"/>
<feature type="compositionally biased region" description="Basic and acidic residues" evidence="1">
    <location>
        <begin position="38"/>
        <end position="53"/>
    </location>
</feature>
<evidence type="ECO:0000256" key="1">
    <source>
        <dbReference type="SAM" id="MobiDB-lite"/>
    </source>
</evidence>
<feature type="non-terminal residue" evidence="2">
    <location>
        <position position="91"/>
    </location>
</feature>
<evidence type="ECO:0000313" key="2">
    <source>
        <dbReference type="EMBL" id="CAH2221995.1"/>
    </source>
</evidence>
<accession>A0AAD1R1G2</accession>
<gene>
    <name evidence="2" type="ORF">PECUL_23A008060</name>
</gene>
<dbReference type="AlphaFoldDB" id="A0AAD1R1G2"/>
<feature type="region of interest" description="Disordered" evidence="1">
    <location>
        <begin position="22"/>
        <end position="70"/>
    </location>
</feature>
<protein>
    <submittedName>
        <fullName evidence="2">Uncharacterized protein</fullName>
    </submittedName>
</protein>
<feature type="non-terminal residue" evidence="2">
    <location>
        <position position="1"/>
    </location>
</feature>
<keyword evidence="3" id="KW-1185">Reference proteome</keyword>
<organism evidence="2 3">
    <name type="scientific">Pelobates cultripes</name>
    <name type="common">Western spadefoot toad</name>
    <dbReference type="NCBI Taxonomy" id="61616"/>
    <lineage>
        <taxon>Eukaryota</taxon>
        <taxon>Metazoa</taxon>
        <taxon>Chordata</taxon>
        <taxon>Craniata</taxon>
        <taxon>Vertebrata</taxon>
        <taxon>Euteleostomi</taxon>
        <taxon>Amphibia</taxon>
        <taxon>Batrachia</taxon>
        <taxon>Anura</taxon>
        <taxon>Pelobatoidea</taxon>
        <taxon>Pelobatidae</taxon>
        <taxon>Pelobates</taxon>
    </lineage>
</organism>
<name>A0AAD1R1G2_PELCU</name>
<dbReference type="Proteomes" id="UP001295444">
    <property type="component" value="Chromosome 01"/>
</dbReference>
<sequence>WTDVCDSLSDWGVMHTLPRAHRRLGSKSGAAKGGSRWDNMERRSQCTTRREAVAPRTCSSGGLEDGHTVGATNTFVRTSHQHPIQSWSMLA</sequence>
<reference evidence="2" key="1">
    <citation type="submission" date="2022-03" db="EMBL/GenBank/DDBJ databases">
        <authorList>
            <person name="Alioto T."/>
            <person name="Alioto T."/>
            <person name="Gomez Garrido J."/>
        </authorList>
    </citation>
    <scope>NUCLEOTIDE SEQUENCE</scope>
</reference>